<dbReference type="EMBL" id="SJPX01000005">
    <property type="protein sequence ID" value="TWU48057.1"/>
    <property type="molecule type" value="Genomic_DNA"/>
</dbReference>
<evidence type="ECO:0000313" key="3">
    <source>
        <dbReference type="EMBL" id="TWU48057.1"/>
    </source>
</evidence>
<dbReference type="GO" id="GO:0016829">
    <property type="term" value="F:lyase activity"/>
    <property type="evidence" value="ECO:0007669"/>
    <property type="project" value="UniProtKB-UniRule"/>
</dbReference>
<dbReference type="GO" id="GO:0016151">
    <property type="term" value="F:nickel cation binding"/>
    <property type="evidence" value="ECO:0007669"/>
    <property type="project" value="UniProtKB-UniRule"/>
</dbReference>
<dbReference type="Pfam" id="PF01969">
    <property type="entry name" value="Ni_insertion"/>
    <property type="match status" value="1"/>
</dbReference>
<comment type="caution">
    <text evidence="3">The sequence shown here is derived from an EMBL/GenBank/DDBJ whole genome shotgun (WGS) entry which is preliminary data.</text>
</comment>
<dbReference type="Proteomes" id="UP000317977">
    <property type="component" value="Unassembled WGS sequence"/>
</dbReference>
<dbReference type="PANTHER" id="PTHR36566">
    <property type="entry name" value="NICKEL INSERTION PROTEIN-RELATED"/>
    <property type="match status" value="1"/>
</dbReference>
<evidence type="ECO:0000256" key="1">
    <source>
        <dbReference type="ARBA" id="ARBA00022596"/>
    </source>
</evidence>
<proteinExistence type="inferred from homology"/>
<dbReference type="NCBIfam" id="TIGR00299">
    <property type="entry name" value="nickel pincer cofactor biosynthesis protein LarC"/>
    <property type="match status" value="1"/>
</dbReference>
<protein>
    <recommendedName>
        <fullName evidence="2">Putative nickel insertion protein</fullName>
    </recommendedName>
</protein>
<comment type="similarity">
    <text evidence="2">Belongs to the LarC family.</text>
</comment>
<keyword evidence="2" id="KW-0456">Lyase</keyword>
<organism evidence="3 4">
    <name type="scientific">Rubripirellula reticaptiva</name>
    <dbReference type="NCBI Taxonomy" id="2528013"/>
    <lineage>
        <taxon>Bacteria</taxon>
        <taxon>Pseudomonadati</taxon>
        <taxon>Planctomycetota</taxon>
        <taxon>Planctomycetia</taxon>
        <taxon>Pirellulales</taxon>
        <taxon>Pirellulaceae</taxon>
        <taxon>Rubripirellula</taxon>
    </lineage>
</organism>
<evidence type="ECO:0000256" key="2">
    <source>
        <dbReference type="HAMAP-Rule" id="MF_01074"/>
    </source>
</evidence>
<name>A0A5C6EIZ5_9BACT</name>
<dbReference type="PANTHER" id="PTHR36566:SF1">
    <property type="entry name" value="PYRIDINIUM-3,5-BISTHIOCARBOXYLIC ACID MONONUCLEOTIDE NICKEL INSERTION PROTEIN"/>
    <property type="match status" value="1"/>
</dbReference>
<evidence type="ECO:0000313" key="4">
    <source>
        <dbReference type="Proteomes" id="UP000317977"/>
    </source>
</evidence>
<dbReference type="AlphaFoldDB" id="A0A5C6EIZ5"/>
<dbReference type="InterPro" id="IPR002822">
    <property type="entry name" value="Ni_insertion"/>
</dbReference>
<keyword evidence="4" id="KW-1185">Reference proteome</keyword>
<gene>
    <name evidence="3" type="ORF">Poly59_49020</name>
</gene>
<dbReference type="HAMAP" id="MF_01074">
    <property type="entry name" value="LarC"/>
    <property type="match status" value="1"/>
</dbReference>
<reference evidence="3 4" key="1">
    <citation type="submission" date="2019-02" db="EMBL/GenBank/DDBJ databases">
        <title>Deep-cultivation of Planctomycetes and their phenomic and genomic characterization uncovers novel biology.</title>
        <authorList>
            <person name="Wiegand S."/>
            <person name="Jogler M."/>
            <person name="Boedeker C."/>
            <person name="Pinto D."/>
            <person name="Vollmers J."/>
            <person name="Rivas-Marin E."/>
            <person name="Kohn T."/>
            <person name="Peeters S.H."/>
            <person name="Heuer A."/>
            <person name="Rast P."/>
            <person name="Oberbeckmann S."/>
            <person name="Bunk B."/>
            <person name="Jeske O."/>
            <person name="Meyerdierks A."/>
            <person name="Storesund J.E."/>
            <person name="Kallscheuer N."/>
            <person name="Luecker S."/>
            <person name="Lage O.M."/>
            <person name="Pohl T."/>
            <person name="Merkel B.J."/>
            <person name="Hornburger P."/>
            <person name="Mueller R.-W."/>
            <person name="Bruemmer F."/>
            <person name="Labrenz M."/>
            <person name="Spormann A.M."/>
            <person name="Op Den Camp H."/>
            <person name="Overmann J."/>
            <person name="Amann R."/>
            <person name="Jetten M.S.M."/>
            <person name="Mascher T."/>
            <person name="Medema M.H."/>
            <person name="Devos D.P."/>
            <person name="Kaster A.-K."/>
            <person name="Ovreas L."/>
            <person name="Rohde M."/>
            <person name="Galperin M.Y."/>
            <person name="Jogler C."/>
        </authorList>
    </citation>
    <scope>NUCLEOTIDE SEQUENCE [LARGE SCALE GENOMIC DNA]</scope>
    <source>
        <strain evidence="3 4">Poly59</strain>
    </source>
</reference>
<accession>A0A5C6EIZ5</accession>
<sequence length="432" mass="46282">MAEREYTNTTKTFNAKAVIRQTSHDPTFRNCSKARKMPRIAYFDCLSGISGDMTLGALVDLGADVTAIEAAVRSMGLPELSITAEIVKKCGFRAIHVKVGHPDEHAHRHLHHIHEMIDRATEVDETAKDLAKKIFQEVAVAEAKVHNSTLEKVHFHEVGAVDSIADIVGTAVAFGILGIERVAASPVPTGTGHITIAHGRVSVPAPATADILRGVPIAPSDIEAELTTPTGAAILKATSESFGAMPGMTIQSIGYGAGTRDLPGQANVLRVLLGELTENHGGIAGVEADRAVVLETNIDDSTAEQLADCAERLLAAGALDVFQTPCTMKKGRAGIVFSVIAPPSRVGLIEQIIFQHTSSIGIRRHSVDRHKLIRRSETIETKYGPVRGKVMTLPSGQTRLTIEDDDARALASANQTTTTEIRREATQVWMQS</sequence>
<dbReference type="Gene3D" id="3.30.70.1380">
    <property type="entry name" value="Transcriptional regulatory protein pf0864 domain like"/>
    <property type="match status" value="1"/>
</dbReference>
<keyword evidence="1 2" id="KW-0533">Nickel</keyword>